<dbReference type="Pfam" id="PF04782">
    <property type="entry name" value="DUF632"/>
    <property type="match status" value="1"/>
</dbReference>
<dbReference type="InterPro" id="IPR006867">
    <property type="entry name" value="DUF632"/>
</dbReference>
<dbReference type="Pfam" id="PF04783">
    <property type="entry name" value="DUF630"/>
    <property type="match status" value="1"/>
</dbReference>
<accession>A0A804I6X0</accession>
<protein>
    <submittedName>
        <fullName evidence="4">(wild Malaysian banana) hypothetical protein</fullName>
    </submittedName>
</protein>
<proteinExistence type="predicted"/>
<sequence length="712" mass="79463">MGCSTSKLEDEDAVRLCRDRKNFIKQAIEHRNQFGYGHIAYIESLLRVSQALRDYAADDEHHFFLTACRSIPSQPARRLSPEIVMVPKQSFPPQQKQSERSTSFFAVNYMKAGWNPSISVEQWPETPETVRTEYYYPTGHYGVEGYTPAEAPTTDSSFFSSSYARPKYPPASPQASQSDIFWNPFSSLNTDLYAYGNSSEDVLLDEDADRLRKVRQEEGIPDLEEEEEDDDDDEGIQNVQMKEEGSRIHPKPTAKLIASEQTADVSRKNDKVNEIKEYRSQGGQSTEVSETRNAVEHEVNNGPEIVGNGNGNYGTHETPGFTAYVNRRPTSMGEVMENVEAQFVILCDFANELSLILEASRVQPSSSPLESFRMLNPAALLRSASSSRSSSSRFLQVSSGRTNDAYESSNNDIEESCTVSRSHKSTLERLYAWEKKLYEEIKCGERARIDYEKKCMQLRIHDINGEEPFVVDKTRVAIRDLQTRLRVSISSVEYISKRIEALRDQELHPQVMELIQGLARMWRTMAECHRCQKRTVDEAKLLLFSPSTAAVPVGVPLPRASRVAAALEVELRNWTSRLAAWVQAQRCYARALAGWIRRCAPPTLDATAPTPSRSGGGPAPPVYTACVRWSRLMDSVSEAAAIEGLEMFVAGVASMVAGHKREEEEVEDPRRAAELGPKVVCAGLAVSVGALADLAANSAEGYEELVRTLPSG</sequence>
<dbReference type="InParanoid" id="A0A804I6X0"/>
<dbReference type="Gramene" id="Ma03_t00390.2">
    <property type="protein sequence ID" value="Ma03_p00390.2"/>
    <property type="gene ID" value="Ma03_g00390"/>
</dbReference>
<dbReference type="PANTHER" id="PTHR21450">
    <property type="entry name" value="PROTEIN ALTERED PHOSPHATE STARVATION RESPONSE 1"/>
    <property type="match status" value="1"/>
</dbReference>
<dbReference type="Proteomes" id="UP000012960">
    <property type="component" value="Unplaced"/>
</dbReference>
<evidence type="ECO:0000313" key="5">
    <source>
        <dbReference type="EnsemblPlants" id="Ma03_p00390.2"/>
    </source>
</evidence>
<dbReference type="InterPro" id="IPR006868">
    <property type="entry name" value="DUF630"/>
</dbReference>
<evidence type="ECO:0000313" key="6">
    <source>
        <dbReference type="Proteomes" id="UP000012960"/>
    </source>
</evidence>
<evidence type="ECO:0000259" key="3">
    <source>
        <dbReference type="Pfam" id="PF04783"/>
    </source>
</evidence>
<feature type="domain" description="DUF632" evidence="2">
    <location>
        <begin position="333"/>
        <end position="653"/>
    </location>
</feature>
<name>A0A804I6X0_MUSAM</name>
<dbReference type="OMA" id="MAECHRC"/>
<dbReference type="OrthoDB" id="663995at2759"/>
<evidence type="ECO:0000259" key="2">
    <source>
        <dbReference type="Pfam" id="PF04782"/>
    </source>
</evidence>
<reference evidence="4" key="1">
    <citation type="submission" date="2021-03" db="EMBL/GenBank/DDBJ databases">
        <authorList>
            <consortium name="Genoscope - CEA"/>
            <person name="William W."/>
        </authorList>
    </citation>
    <scope>NUCLEOTIDE SEQUENCE</scope>
    <source>
        <strain evidence="4">Doubled-haploid Pahang</strain>
    </source>
</reference>
<dbReference type="EnsemblPlants" id="Ma03_t00390.2">
    <property type="protein sequence ID" value="Ma03_p00390.2"/>
    <property type="gene ID" value="Ma03_g00390"/>
</dbReference>
<organism evidence="5 6">
    <name type="scientific">Musa acuminata subsp. malaccensis</name>
    <name type="common">Wild banana</name>
    <name type="synonym">Musa malaccensis</name>
    <dbReference type="NCBI Taxonomy" id="214687"/>
    <lineage>
        <taxon>Eukaryota</taxon>
        <taxon>Viridiplantae</taxon>
        <taxon>Streptophyta</taxon>
        <taxon>Embryophyta</taxon>
        <taxon>Tracheophyta</taxon>
        <taxon>Spermatophyta</taxon>
        <taxon>Magnoliopsida</taxon>
        <taxon>Liliopsida</taxon>
        <taxon>Zingiberales</taxon>
        <taxon>Musaceae</taxon>
        <taxon>Musa</taxon>
    </lineage>
</organism>
<evidence type="ECO:0000313" key="4">
    <source>
        <dbReference type="EMBL" id="CAG1848748.1"/>
    </source>
</evidence>
<dbReference type="AlphaFoldDB" id="A0A804I6X0"/>
<feature type="domain" description="DUF630" evidence="3">
    <location>
        <begin position="1"/>
        <end position="58"/>
    </location>
</feature>
<dbReference type="EMBL" id="HG996468">
    <property type="protein sequence ID" value="CAG1848748.1"/>
    <property type="molecule type" value="Genomic_DNA"/>
</dbReference>
<dbReference type="PANTHER" id="PTHR21450:SF3">
    <property type="entry name" value="DUF630 FAMILY PROTEIN (DUF630 AND DUF632)"/>
    <property type="match status" value="1"/>
</dbReference>
<evidence type="ECO:0000256" key="1">
    <source>
        <dbReference type="SAM" id="MobiDB-lite"/>
    </source>
</evidence>
<gene>
    <name evidence="4" type="ORF">GSMUA_203340.1</name>
</gene>
<dbReference type="KEGG" id="mus:103977286"/>
<reference evidence="5" key="2">
    <citation type="submission" date="2021-05" db="UniProtKB">
        <authorList>
            <consortium name="EnsemblPlants"/>
        </authorList>
    </citation>
    <scope>IDENTIFICATION</scope>
    <source>
        <strain evidence="5">subsp. malaccensis</strain>
    </source>
</reference>
<feature type="region of interest" description="Disordered" evidence="1">
    <location>
        <begin position="241"/>
        <end position="268"/>
    </location>
</feature>
<keyword evidence="6" id="KW-1185">Reference proteome</keyword>